<feature type="compositionally biased region" description="Low complexity" evidence="1">
    <location>
        <begin position="11"/>
        <end position="51"/>
    </location>
</feature>
<protein>
    <submittedName>
        <fullName evidence="2">Uncharacterized protein</fullName>
    </submittedName>
</protein>
<evidence type="ECO:0000313" key="2">
    <source>
        <dbReference type="EMBL" id="KAG0535577.1"/>
    </source>
</evidence>
<dbReference type="EMBL" id="CM027683">
    <property type="protein sequence ID" value="KAG0535577.1"/>
    <property type="molecule type" value="Genomic_DNA"/>
</dbReference>
<evidence type="ECO:0000256" key="1">
    <source>
        <dbReference type="SAM" id="MobiDB-lite"/>
    </source>
</evidence>
<proteinExistence type="predicted"/>
<dbReference type="Proteomes" id="UP000807115">
    <property type="component" value="Chromosome 4"/>
</dbReference>
<comment type="caution">
    <text evidence="2">The sequence shown here is derived from an EMBL/GenBank/DDBJ whole genome shotgun (WGS) entry which is preliminary data.</text>
</comment>
<feature type="region of interest" description="Disordered" evidence="1">
    <location>
        <begin position="1"/>
        <end position="51"/>
    </location>
</feature>
<evidence type="ECO:0000313" key="3">
    <source>
        <dbReference type="Proteomes" id="UP000807115"/>
    </source>
</evidence>
<reference evidence="2" key="1">
    <citation type="journal article" date="2019" name="BMC Genomics">
        <title>A new reference genome for Sorghum bicolor reveals high levels of sequence similarity between sweet and grain genotypes: implications for the genetics of sugar metabolism.</title>
        <authorList>
            <person name="Cooper E.A."/>
            <person name="Brenton Z.W."/>
            <person name="Flinn B.S."/>
            <person name="Jenkins J."/>
            <person name="Shu S."/>
            <person name="Flowers D."/>
            <person name="Luo F."/>
            <person name="Wang Y."/>
            <person name="Xia P."/>
            <person name="Barry K."/>
            <person name="Daum C."/>
            <person name="Lipzen A."/>
            <person name="Yoshinaga Y."/>
            <person name="Schmutz J."/>
            <person name="Saski C."/>
            <person name="Vermerris W."/>
            <person name="Kresovich S."/>
        </authorList>
    </citation>
    <scope>NUCLEOTIDE SEQUENCE</scope>
</reference>
<gene>
    <name evidence="2" type="ORF">BDA96_04G377800</name>
</gene>
<reference evidence="2" key="2">
    <citation type="submission" date="2020-10" db="EMBL/GenBank/DDBJ databases">
        <authorList>
            <person name="Cooper E.A."/>
            <person name="Brenton Z.W."/>
            <person name="Flinn B.S."/>
            <person name="Jenkins J."/>
            <person name="Shu S."/>
            <person name="Flowers D."/>
            <person name="Luo F."/>
            <person name="Wang Y."/>
            <person name="Xia P."/>
            <person name="Barry K."/>
            <person name="Daum C."/>
            <person name="Lipzen A."/>
            <person name="Yoshinaga Y."/>
            <person name="Schmutz J."/>
            <person name="Saski C."/>
            <person name="Vermerris W."/>
            <person name="Kresovich S."/>
        </authorList>
    </citation>
    <scope>NUCLEOTIDE SEQUENCE</scope>
</reference>
<accession>A0A921R8X1</accession>
<organism evidence="2 3">
    <name type="scientific">Sorghum bicolor</name>
    <name type="common">Sorghum</name>
    <name type="synonym">Sorghum vulgare</name>
    <dbReference type="NCBI Taxonomy" id="4558"/>
    <lineage>
        <taxon>Eukaryota</taxon>
        <taxon>Viridiplantae</taxon>
        <taxon>Streptophyta</taxon>
        <taxon>Embryophyta</taxon>
        <taxon>Tracheophyta</taxon>
        <taxon>Spermatophyta</taxon>
        <taxon>Magnoliopsida</taxon>
        <taxon>Liliopsida</taxon>
        <taxon>Poales</taxon>
        <taxon>Poaceae</taxon>
        <taxon>PACMAD clade</taxon>
        <taxon>Panicoideae</taxon>
        <taxon>Andropogonodae</taxon>
        <taxon>Andropogoneae</taxon>
        <taxon>Sorghinae</taxon>
        <taxon>Sorghum</taxon>
    </lineage>
</organism>
<dbReference type="AlphaFoldDB" id="A0A921R8X1"/>
<name>A0A921R8X1_SORBI</name>
<sequence>MAKASAAIHTPRPSALRSSLSSCSAPRSSVGSTSSSTAAAAAAASRDSASNAKVAAKCLIYDDDDYFTLPSAAAAPAPVPADGLATQEDDLAPLLELPDPDVVSGDTSSTSVVSAAADDALTASADSCVTEVPARADSAIDTEPAAAALPEEMNLALAELRDAGGLSPRSKRLLSALAAVAVADVTLAAYLYARRANERYGHALLPPT</sequence>